<sequence length="62" mass="6917">MKKRMLSIRTKVEVILIAVLFIGIAVSSVWGTVTITDTSMSTDESNLYFDFDDGWLTADNVT</sequence>
<proteinExistence type="predicted"/>
<reference evidence="1" key="1">
    <citation type="journal article" date="2014" name="Front. Microbiol.">
        <title>High frequency of phylogenetically diverse reductive dehalogenase-homologous genes in deep subseafloor sedimentary metagenomes.</title>
        <authorList>
            <person name="Kawai M."/>
            <person name="Futagami T."/>
            <person name="Toyoda A."/>
            <person name="Takaki Y."/>
            <person name="Nishi S."/>
            <person name="Hori S."/>
            <person name="Arai W."/>
            <person name="Tsubouchi T."/>
            <person name="Morono Y."/>
            <person name="Uchiyama I."/>
            <person name="Ito T."/>
            <person name="Fujiyama A."/>
            <person name="Inagaki F."/>
            <person name="Takami H."/>
        </authorList>
    </citation>
    <scope>NUCLEOTIDE SEQUENCE</scope>
    <source>
        <strain evidence="1">Expedition CK06-06</strain>
    </source>
</reference>
<organism evidence="1">
    <name type="scientific">marine sediment metagenome</name>
    <dbReference type="NCBI Taxonomy" id="412755"/>
    <lineage>
        <taxon>unclassified sequences</taxon>
        <taxon>metagenomes</taxon>
        <taxon>ecological metagenomes</taxon>
    </lineage>
</organism>
<dbReference type="EMBL" id="BARS01026591">
    <property type="protein sequence ID" value="GAG02307.1"/>
    <property type="molecule type" value="Genomic_DNA"/>
</dbReference>
<feature type="non-terminal residue" evidence="1">
    <location>
        <position position="62"/>
    </location>
</feature>
<evidence type="ECO:0000313" key="1">
    <source>
        <dbReference type="EMBL" id="GAG02307.1"/>
    </source>
</evidence>
<dbReference type="AlphaFoldDB" id="X0USU3"/>
<comment type="caution">
    <text evidence="1">The sequence shown here is derived from an EMBL/GenBank/DDBJ whole genome shotgun (WGS) entry which is preliminary data.</text>
</comment>
<protein>
    <submittedName>
        <fullName evidence="1">Uncharacterized protein</fullName>
    </submittedName>
</protein>
<gene>
    <name evidence="1" type="ORF">S01H1_41892</name>
</gene>
<name>X0USU3_9ZZZZ</name>
<accession>X0USU3</accession>